<reference evidence="1" key="1">
    <citation type="journal article" date="2014" name="Front. Microbiol.">
        <title>High frequency of phylogenetically diverse reductive dehalogenase-homologous genes in deep subseafloor sedimentary metagenomes.</title>
        <authorList>
            <person name="Kawai M."/>
            <person name="Futagami T."/>
            <person name="Toyoda A."/>
            <person name="Takaki Y."/>
            <person name="Nishi S."/>
            <person name="Hori S."/>
            <person name="Arai W."/>
            <person name="Tsubouchi T."/>
            <person name="Morono Y."/>
            <person name="Uchiyama I."/>
            <person name="Ito T."/>
            <person name="Fujiyama A."/>
            <person name="Inagaki F."/>
            <person name="Takami H."/>
        </authorList>
    </citation>
    <scope>NUCLEOTIDE SEQUENCE</scope>
    <source>
        <strain evidence="1">Expedition CK06-06</strain>
    </source>
</reference>
<organism evidence="1">
    <name type="scientific">marine sediment metagenome</name>
    <dbReference type="NCBI Taxonomy" id="412755"/>
    <lineage>
        <taxon>unclassified sequences</taxon>
        <taxon>metagenomes</taxon>
        <taxon>ecological metagenomes</taxon>
    </lineage>
</organism>
<dbReference type="EMBL" id="BART01013653">
    <property type="protein sequence ID" value="GAG79567.1"/>
    <property type="molecule type" value="Genomic_DNA"/>
</dbReference>
<gene>
    <name evidence="1" type="ORF">S01H4_27783</name>
</gene>
<evidence type="ECO:0000313" key="1">
    <source>
        <dbReference type="EMBL" id="GAG79567.1"/>
    </source>
</evidence>
<sequence length="125" mass="13699">MIEGSKIFTFILLLVLISNVLVSINAKGCKDIIAVGDATEGDYNLLMKVRDPTRSGPQVLCIVPEGYKYSYHHPWTGKTLQFTVQHKFIGVATKDDIIPNIVKTGMALNDAGIAFGDADTNSNWK</sequence>
<proteinExistence type="predicted"/>
<protein>
    <submittedName>
        <fullName evidence="1">Uncharacterized protein</fullName>
    </submittedName>
</protein>
<dbReference type="AlphaFoldDB" id="X1BEE0"/>
<accession>X1BEE0</accession>
<comment type="caution">
    <text evidence="1">The sequence shown here is derived from an EMBL/GenBank/DDBJ whole genome shotgun (WGS) entry which is preliminary data.</text>
</comment>
<name>X1BEE0_9ZZZZ</name>
<feature type="non-terminal residue" evidence="1">
    <location>
        <position position="125"/>
    </location>
</feature>